<organism evidence="4 5">
    <name type="scientific">Plantactinospora soyae</name>
    <dbReference type="NCBI Taxonomy" id="1544732"/>
    <lineage>
        <taxon>Bacteria</taxon>
        <taxon>Bacillati</taxon>
        <taxon>Actinomycetota</taxon>
        <taxon>Actinomycetes</taxon>
        <taxon>Micromonosporales</taxon>
        <taxon>Micromonosporaceae</taxon>
        <taxon>Plantactinospora</taxon>
    </lineage>
</organism>
<reference evidence="4" key="1">
    <citation type="submission" date="2020-10" db="EMBL/GenBank/DDBJ databases">
        <title>Sequencing the genomes of 1000 actinobacteria strains.</title>
        <authorList>
            <person name="Klenk H.-P."/>
        </authorList>
    </citation>
    <scope>NUCLEOTIDE SEQUENCE</scope>
    <source>
        <strain evidence="4">DSM 46832</strain>
    </source>
</reference>
<dbReference type="SUPFAM" id="SSF53850">
    <property type="entry name" value="Periplasmic binding protein-like II"/>
    <property type="match status" value="1"/>
</dbReference>
<sequence length="558" mass="59385">MTKLPIGGTSSRKLDPLRTAVAAVAVLCTVVACSPVDSGDGGNQTDNSQPAGQDSFGTPADPAAVKQGGNLVIALSAEPDALDPTLSRSLYSRYVFQAMCQKLYDVDEKAQVVPQLATALPVTSGDGKTVTISLRQGARFADGTQFDSAAVKATLERHLTNARSARKSELGPIDGVDTPDPQTVVLRLKQPFAPLLGALADRAGMIMSPKALQSLGDEFASAPVCVGPFKFAKRVPQNSIDVVKDPNYYEADKVHLDTISWRILTDASIRAANLRSGDAQVADSVSTQDVASLRQDASLSVLQSQSLGYQGLTLNIGNVDGVRTTPKPINRPIAQNAKVRQAFEHAIDRKVLVEAVFNGLHATACSPISPASPFSSPEAQACPAHDPAKAKQLLAEAGVPTPYPVTLLASNTPDTLRLAQALQSMVKDGGFDLKINPVEYSSLLDEQDRGNFELLQLGWSGRIDPDANITNFVGTLASQNVAGYSNPQLDAILTQARQASDVEERKKLYGQAVTLLQQDDALIYLYRQRNLTAVTKQVQGLQVFPDGVIRAAFAGFAK</sequence>
<dbReference type="InterPro" id="IPR030678">
    <property type="entry name" value="Peptide/Ni-bd"/>
</dbReference>
<dbReference type="Gene3D" id="3.40.190.10">
    <property type="entry name" value="Periplasmic binding protein-like II"/>
    <property type="match status" value="1"/>
</dbReference>
<name>A0A927MA79_9ACTN</name>
<evidence type="ECO:0000256" key="1">
    <source>
        <dbReference type="ARBA" id="ARBA00022729"/>
    </source>
</evidence>
<dbReference type="PIRSF" id="PIRSF002741">
    <property type="entry name" value="MppA"/>
    <property type="match status" value="1"/>
</dbReference>
<dbReference type="InterPro" id="IPR039424">
    <property type="entry name" value="SBP_5"/>
</dbReference>
<dbReference type="GO" id="GO:0042597">
    <property type="term" value="C:periplasmic space"/>
    <property type="evidence" value="ECO:0007669"/>
    <property type="project" value="UniProtKB-ARBA"/>
</dbReference>
<proteinExistence type="predicted"/>
<dbReference type="RefSeq" id="WP_192768889.1">
    <property type="nucleotide sequence ID" value="NZ_JADBEB010000001.1"/>
</dbReference>
<feature type="compositionally biased region" description="Polar residues" evidence="2">
    <location>
        <begin position="43"/>
        <end position="56"/>
    </location>
</feature>
<dbReference type="GO" id="GO:0015833">
    <property type="term" value="P:peptide transport"/>
    <property type="evidence" value="ECO:0007669"/>
    <property type="project" value="TreeGrafter"/>
</dbReference>
<dbReference type="Proteomes" id="UP000649753">
    <property type="component" value="Unassembled WGS sequence"/>
</dbReference>
<dbReference type="Pfam" id="PF00496">
    <property type="entry name" value="SBP_bac_5"/>
    <property type="match status" value="1"/>
</dbReference>
<dbReference type="Gene3D" id="3.90.76.10">
    <property type="entry name" value="Dipeptide-binding Protein, Domain 1"/>
    <property type="match status" value="1"/>
</dbReference>
<dbReference type="PANTHER" id="PTHR30290">
    <property type="entry name" value="PERIPLASMIC BINDING COMPONENT OF ABC TRANSPORTER"/>
    <property type="match status" value="1"/>
</dbReference>
<comment type="caution">
    <text evidence="4">The sequence shown here is derived from an EMBL/GenBank/DDBJ whole genome shotgun (WGS) entry which is preliminary data.</text>
</comment>
<feature type="domain" description="Solute-binding protein family 5" evidence="3">
    <location>
        <begin position="111"/>
        <end position="474"/>
    </location>
</feature>
<feature type="region of interest" description="Disordered" evidence="2">
    <location>
        <begin position="38"/>
        <end position="61"/>
    </location>
</feature>
<accession>A0A927MA79</accession>
<evidence type="ECO:0000313" key="5">
    <source>
        <dbReference type="Proteomes" id="UP000649753"/>
    </source>
</evidence>
<dbReference type="CDD" id="cd08511">
    <property type="entry name" value="PBP2_NikA_DppA_OppA_like_5"/>
    <property type="match status" value="1"/>
</dbReference>
<dbReference type="PROSITE" id="PS51257">
    <property type="entry name" value="PROKAR_LIPOPROTEIN"/>
    <property type="match status" value="1"/>
</dbReference>
<gene>
    <name evidence="4" type="ORF">H4W31_005049</name>
</gene>
<dbReference type="EMBL" id="JADBEB010000001">
    <property type="protein sequence ID" value="MBE1489411.1"/>
    <property type="molecule type" value="Genomic_DNA"/>
</dbReference>
<dbReference type="PANTHER" id="PTHR30290:SF38">
    <property type="entry name" value="D,D-DIPEPTIDE-BINDING PERIPLASMIC PROTEIN DDPA-RELATED"/>
    <property type="match status" value="1"/>
</dbReference>
<dbReference type="InterPro" id="IPR000914">
    <property type="entry name" value="SBP_5_dom"/>
</dbReference>
<protein>
    <submittedName>
        <fullName evidence="4">Peptide/nickel transport system substrate-binding protein</fullName>
    </submittedName>
</protein>
<keyword evidence="5" id="KW-1185">Reference proteome</keyword>
<evidence type="ECO:0000313" key="4">
    <source>
        <dbReference type="EMBL" id="MBE1489411.1"/>
    </source>
</evidence>
<evidence type="ECO:0000256" key="2">
    <source>
        <dbReference type="SAM" id="MobiDB-lite"/>
    </source>
</evidence>
<dbReference type="GO" id="GO:0043190">
    <property type="term" value="C:ATP-binding cassette (ABC) transporter complex"/>
    <property type="evidence" value="ECO:0007669"/>
    <property type="project" value="InterPro"/>
</dbReference>
<dbReference type="GO" id="GO:1904680">
    <property type="term" value="F:peptide transmembrane transporter activity"/>
    <property type="evidence" value="ECO:0007669"/>
    <property type="project" value="TreeGrafter"/>
</dbReference>
<evidence type="ECO:0000259" key="3">
    <source>
        <dbReference type="Pfam" id="PF00496"/>
    </source>
</evidence>
<keyword evidence="1" id="KW-0732">Signal</keyword>
<dbReference type="AlphaFoldDB" id="A0A927MA79"/>
<dbReference type="Gene3D" id="3.10.105.10">
    <property type="entry name" value="Dipeptide-binding Protein, Domain 3"/>
    <property type="match status" value="1"/>
</dbReference>